<comment type="subcellular location">
    <subcellularLocation>
        <location evidence="4">Secreted</location>
    </subcellularLocation>
    <subcellularLocation>
        <location evidence="4">Bacterial flagellum</location>
    </subcellularLocation>
</comment>
<gene>
    <name evidence="7" type="ORF">H8R94_05750</name>
</gene>
<dbReference type="PRINTS" id="PR00207">
    <property type="entry name" value="FLAGELLIN"/>
</dbReference>
<evidence type="ECO:0000256" key="4">
    <source>
        <dbReference type="RuleBase" id="RU362073"/>
    </source>
</evidence>
<keyword evidence="4" id="KW-0964">Secreted</keyword>
<evidence type="ECO:0000259" key="6">
    <source>
        <dbReference type="Pfam" id="PF00700"/>
    </source>
</evidence>
<keyword evidence="7" id="KW-0969">Cilium</keyword>
<comment type="similarity">
    <text evidence="1 4">Belongs to the bacterial flagellin family.</text>
</comment>
<sequence length="252" mass="27526">MNGISNISTQSDYRNLASGKRINTAADGAADLSIIEEQTKQIKGYDAGSRNIESGKDALNISDAALGNITDYLQRMRELAVQAKNGFLGDSGRSAIQKEVDQLKQGIANIADQTDYNGKKLLDGSNTAFSMVTSSKGNEVSISAGDATLAALGIKDFDVTGNFNLDTIDRALDKVTEQRSKGGAEYNRLDYAARYNANVSYNTTASKSKLEDLDYAKAVSEQKKKQALQSYQFMIQKKKQENEAKRINNFFI</sequence>
<evidence type="ECO:0000313" key="7">
    <source>
        <dbReference type="EMBL" id="MBC5686111.1"/>
    </source>
</evidence>
<dbReference type="Pfam" id="PF00669">
    <property type="entry name" value="Flagellin_N"/>
    <property type="match status" value="1"/>
</dbReference>
<dbReference type="SUPFAM" id="SSF64518">
    <property type="entry name" value="Phase 1 flagellin"/>
    <property type="match status" value="1"/>
</dbReference>
<keyword evidence="7" id="KW-0282">Flagellum</keyword>
<proteinExistence type="inferred from homology"/>
<comment type="caution">
    <text evidence="7">The sequence shown here is derived from an EMBL/GenBank/DDBJ whole genome shotgun (WGS) entry which is preliminary data.</text>
</comment>
<organism evidence="7 8">
    <name type="scientific">Roseburia lenta</name>
    <dbReference type="NCBI Taxonomy" id="2763061"/>
    <lineage>
        <taxon>Bacteria</taxon>
        <taxon>Bacillati</taxon>
        <taxon>Bacillota</taxon>
        <taxon>Clostridia</taxon>
        <taxon>Lachnospirales</taxon>
        <taxon>Lachnospiraceae</taxon>
        <taxon>Roseburia</taxon>
    </lineage>
</organism>
<dbReference type="PANTHER" id="PTHR42792">
    <property type="entry name" value="FLAGELLIN"/>
    <property type="match status" value="1"/>
</dbReference>
<dbReference type="PANTHER" id="PTHR42792:SF2">
    <property type="entry name" value="FLAGELLIN"/>
    <property type="match status" value="1"/>
</dbReference>
<feature type="domain" description="Flagellin C-terminal" evidence="6">
    <location>
        <begin position="165"/>
        <end position="230"/>
    </location>
</feature>
<evidence type="ECO:0000256" key="3">
    <source>
        <dbReference type="ARBA" id="ARBA00023143"/>
    </source>
</evidence>
<keyword evidence="3 4" id="KW-0975">Bacterial flagellum</keyword>
<evidence type="ECO:0000256" key="2">
    <source>
        <dbReference type="ARBA" id="ARBA00020110"/>
    </source>
</evidence>
<dbReference type="EMBL" id="JACOPG010000002">
    <property type="protein sequence ID" value="MBC5686111.1"/>
    <property type="molecule type" value="Genomic_DNA"/>
</dbReference>
<evidence type="ECO:0000256" key="1">
    <source>
        <dbReference type="ARBA" id="ARBA00005709"/>
    </source>
</evidence>
<dbReference type="Pfam" id="PF00700">
    <property type="entry name" value="Flagellin_C"/>
    <property type="match status" value="1"/>
</dbReference>
<keyword evidence="7" id="KW-0966">Cell projection</keyword>
<protein>
    <recommendedName>
        <fullName evidence="2 4">Flagellin</fullName>
    </recommendedName>
</protein>
<keyword evidence="8" id="KW-1185">Reference proteome</keyword>
<evidence type="ECO:0000313" key="8">
    <source>
        <dbReference type="Proteomes" id="UP000643810"/>
    </source>
</evidence>
<reference evidence="7 8" key="1">
    <citation type="submission" date="2020-08" db="EMBL/GenBank/DDBJ databases">
        <title>Genome public.</title>
        <authorList>
            <person name="Liu C."/>
            <person name="Sun Q."/>
        </authorList>
    </citation>
    <scope>NUCLEOTIDE SEQUENCE [LARGE SCALE GENOMIC DNA]</scope>
    <source>
        <strain evidence="7 8">NSJ-9</strain>
    </source>
</reference>
<dbReference type="Gene3D" id="1.20.1330.10">
    <property type="entry name" value="f41 fragment of flagellin, N-terminal domain"/>
    <property type="match status" value="1"/>
</dbReference>
<evidence type="ECO:0000259" key="5">
    <source>
        <dbReference type="Pfam" id="PF00669"/>
    </source>
</evidence>
<name>A0ABR7GF88_9FIRM</name>
<dbReference type="InterPro" id="IPR001492">
    <property type="entry name" value="Flagellin"/>
</dbReference>
<feature type="domain" description="Flagellin N-terminal" evidence="5">
    <location>
        <begin position="10"/>
        <end position="127"/>
    </location>
</feature>
<comment type="function">
    <text evidence="4">Flagellin is the subunit protein which polymerizes to form the filaments of bacterial flagella.</text>
</comment>
<dbReference type="Proteomes" id="UP000643810">
    <property type="component" value="Unassembled WGS sequence"/>
</dbReference>
<dbReference type="RefSeq" id="WP_186854126.1">
    <property type="nucleotide sequence ID" value="NZ_JACOPG010000002.1"/>
</dbReference>
<accession>A0ABR7GF88</accession>
<dbReference type="InterPro" id="IPR001029">
    <property type="entry name" value="Flagellin_N"/>
</dbReference>
<dbReference type="InterPro" id="IPR046358">
    <property type="entry name" value="Flagellin_C"/>
</dbReference>